<dbReference type="Pfam" id="PF24568">
    <property type="entry name" value="CC_PcsB"/>
    <property type="match status" value="1"/>
</dbReference>
<evidence type="ECO:0000313" key="9">
    <source>
        <dbReference type="EMBL" id="MDQ0190064.1"/>
    </source>
</evidence>
<dbReference type="GO" id="GO:0016787">
    <property type="term" value="F:hydrolase activity"/>
    <property type="evidence" value="ECO:0007669"/>
    <property type="project" value="UniProtKB-KW"/>
</dbReference>
<keyword evidence="4 9" id="KW-0378">Hydrolase</keyword>
<evidence type="ECO:0000256" key="1">
    <source>
        <dbReference type="ARBA" id="ARBA00007074"/>
    </source>
</evidence>
<dbReference type="PANTHER" id="PTHR47053">
    <property type="entry name" value="MUREIN DD-ENDOPEPTIDASE MEPH-RELATED"/>
    <property type="match status" value="1"/>
</dbReference>
<reference evidence="9 10" key="1">
    <citation type="submission" date="2023-07" db="EMBL/GenBank/DDBJ databases">
        <title>Genomic Encyclopedia of Type Strains, Phase IV (KMG-IV): sequencing the most valuable type-strain genomes for metagenomic binning, comparative biology and taxonomic classification.</title>
        <authorList>
            <person name="Goeker M."/>
        </authorList>
    </citation>
    <scope>NUCLEOTIDE SEQUENCE [LARGE SCALE GENOMIC DNA]</scope>
    <source>
        <strain evidence="9 10">DSM 4006</strain>
    </source>
</reference>
<evidence type="ECO:0000259" key="8">
    <source>
        <dbReference type="PROSITE" id="PS51935"/>
    </source>
</evidence>
<evidence type="ECO:0000256" key="7">
    <source>
        <dbReference type="SAM" id="SignalP"/>
    </source>
</evidence>
<dbReference type="PROSITE" id="PS51935">
    <property type="entry name" value="NLPC_P60"/>
    <property type="match status" value="1"/>
</dbReference>
<dbReference type="EMBL" id="JAUSTP010000014">
    <property type="protein sequence ID" value="MDQ0190064.1"/>
    <property type="molecule type" value="Genomic_DNA"/>
</dbReference>
<evidence type="ECO:0000256" key="6">
    <source>
        <dbReference type="SAM" id="Coils"/>
    </source>
</evidence>
<keyword evidence="10" id="KW-1185">Reference proteome</keyword>
<evidence type="ECO:0000256" key="4">
    <source>
        <dbReference type="ARBA" id="ARBA00022801"/>
    </source>
</evidence>
<dbReference type="RefSeq" id="WP_274456823.1">
    <property type="nucleotide sequence ID" value="NZ_CP067097.1"/>
</dbReference>
<dbReference type="SUPFAM" id="SSF54001">
    <property type="entry name" value="Cysteine proteinases"/>
    <property type="match status" value="1"/>
</dbReference>
<feature type="coiled-coil region" evidence="6">
    <location>
        <begin position="30"/>
        <end position="57"/>
    </location>
</feature>
<dbReference type="InterPro" id="IPR051202">
    <property type="entry name" value="Peptidase_C40"/>
</dbReference>
<feature type="signal peptide" evidence="7">
    <location>
        <begin position="1"/>
        <end position="27"/>
    </location>
</feature>
<protein>
    <submittedName>
        <fullName evidence="9">Cell wall-associated NlpC family hydrolase</fullName>
    </submittedName>
</protein>
<keyword evidence="3 7" id="KW-0732">Signal</keyword>
<proteinExistence type="inferred from homology"/>
<organism evidence="9 10">
    <name type="scientific">Alicyclobacillus cycloheptanicus</name>
    <dbReference type="NCBI Taxonomy" id="1457"/>
    <lineage>
        <taxon>Bacteria</taxon>
        <taxon>Bacillati</taxon>
        <taxon>Bacillota</taxon>
        <taxon>Bacilli</taxon>
        <taxon>Bacillales</taxon>
        <taxon>Alicyclobacillaceae</taxon>
        <taxon>Alicyclobacillus</taxon>
    </lineage>
</organism>
<dbReference type="Pfam" id="PF00877">
    <property type="entry name" value="NLPC_P60"/>
    <property type="match status" value="1"/>
</dbReference>
<gene>
    <name evidence="9" type="ORF">J2S03_001927</name>
</gene>
<dbReference type="InterPro" id="IPR038765">
    <property type="entry name" value="Papain-like_cys_pep_sf"/>
</dbReference>
<dbReference type="Gene3D" id="3.90.1720.10">
    <property type="entry name" value="endopeptidase domain like (from Nostoc punctiforme)"/>
    <property type="match status" value="1"/>
</dbReference>
<feature type="coiled-coil region" evidence="6">
    <location>
        <begin position="149"/>
        <end position="250"/>
    </location>
</feature>
<evidence type="ECO:0000256" key="2">
    <source>
        <dbReference type="ARBA" id="ARBA00022670"/>
    </source>
</evidence>
<comment type="similarity">
    <text evidence="1">Belongs to the peptidase C40 family.</text>
</comment>
<feature type="domain" description="NlpC/P60" evidence="8">
    <location>
        <begin position="261"/>
        <end position="382"/>
    </location>
</feature>
<dbReference type="PANTHER" id="PTHR47053:SF1">
    <property type="entry name" value="MUREIN DD-ENDOPEPTIDASE MEPH-RELATED"/>
    <property type="match status" value="1"/>
</dbReference>
<comment type="caution">
    <text evidence="9">The sequence shown here is derived from an EMBL/GenBank/DDBJ whole genome shotgun (WGS) entry which is preliminary data.</text>
</comment>
<dbReference type="InterPro" id="IPR057309">
    <property type="entry name" value="PcsB_CC"/>
</dbReference>
<keyword evidence="6" id="KW-0175">Coiled coil</keyword>
<evidence type="ECO:0000256" key="5">
    <source>
        <dbReference type="ARBA" id="ARBA00022807"/>
    </source>
</evidence>
<keyword evidence="5" id="KW-0788">Thiol protease</keyword>
<dbReference type="InterPro" id="IPR000064">
    <property type="entry name" value="NLP_P60_dom"/>
</dbReference>
<dbReference type="Gene3D" id="6.10.250.3150">
    <property type="match status" value="1"/>
</dbReference>
<name>A0ABT9XIC3_9BACL</name>
<dbReference type="Proteomes" id="UP001232973">
    <property type="component" value="Unassembled WGS sequence"/>
</dbReference>
<feature type="chain" id="PRO_5045762809" evidence="7">
    <location>
        <begin position="28"/>
        <end position="383"/>
    </location>
</feature>
<evidence type="ECO:0000313" key="10">
    <source>
        <dbReference type="Proteomes" id="UP001232973"/>
    </source>
</evidence>
<keyword evidence="2" id="KW-0645">Protease</keyword>
<evidence type="ECO:0000256" key="3">
    <source>
        <dbReference type="ARBA" id="ARBA00022729"/>
    </source>
</evidence>
<sequence>MRAARRLIIGFSSAAVLASMTIVPAYADSLSSEKQQMSQLQAEANQTDKQISQEKAKAAQLTSSIQQTNTSLANIRSAIAANQQQTAAVQAKINVLNTKLQQNQVKLNADKAALEAQIRTMYENGQVPYMNVLMQSTSFDDLLSRLYMLEQISKAQQQLVQQVTDLQQSIEQQQAEQKVQYADLQQKQAQLQTYERAQQILEQQQQSALAEVKSNLQQQTRQRTILESQIQLTQSQIQQIEEETAQAQQIASSHTTGSLAHGNAQQIIQFGEEFMNTPYVWGGTSPSPGFDCSGFVQYVYGHFGIGLPRTSEEQYSVGVPVSESSLEPGDLVFFSTYAPGATHVGIYIGNGMMLDAEDQGVVIDNITNSYWGPKYIGARRVIQ</sequence>
<accession>A0ABT9XIC3</accession>